<evidence type="ECO:0000313" key="1">
    <source>
        <dbReference type="EMBL" id="MCQ4922651.1"/>
    </source>
</evidence>
<reference evidence="1 2" key="1">
    <citation type="submission" date="2022-06" db="EMBL/GenBank/DDBJ databases">
        <title>Isolation of gut microbiota from human fecal samples.</title>
        <authorList>
            <person name="Pamer E.G."/>
            <person name="Barat B."/>
            <person name="Waligurski E."/>
            <person name="Medina S."/>
            <person name="Paddock L."/>
            <person name="Mostad J."/>
        </authorList>
    </citation>
    <scope>NUCLEOTIDE SEQUENCE [LARGE SCALE GENOMIC DNA]</scope>
    <source>
        <strain evidence="1 2">DFI.7.95</strain>
    </source>
</reference>
<dbReference type="PROSITE" id="PS51257">
    <property type="entry name" value="PROKAR_LIPOPROTEIN"/>
    <property type="match status" value="1"/>
</dbReference>
<dbReference type="EMBL" id="JANGAC010000003">
    <property type="protein sequence ID" value="MCQ4922651.1"/>
    <property type="molecule type" value="Genomic_DNA"/>
</dbReference>
<evidence type="ECO:0008006" key="3">
    <source>
        <dbReference type="Google" id="ProtNLM"/>
    </source>
</evidence>
<protein>
    <recommendedName>
        <fullName evidence="3">D-glucuronyl C5-epimerase C-terminal domain-containing protein</fullName>
    </recommendedName>
</protein>
<dbReference type="RefSeq" id="WP_216558057.1">
    <property type="nucleotide sequence ID" value="NZ_JAHLOH010000027.1"/>
</dbReference>
<keyword evidence="2" id="KW-1185">Reference proteome</keyword>
<gene>
    <name evidence="1" type="ORF">NE686_06125</name>
</gene>
<sequence>MKNLIVKIIFIFIILSLLSCSKPPLVNSESYINNEFENVSDITTKYRIRDISYEQRNISYTGEGHFFIRRVDFNSNKGNYTTSYLIPGDKGKINYFDENKKLISRELKDGKLPLKTILIVETDKYSMILSQAYSYKDLGNGTKDSYPEIYPVEIEKQEGYWKVTYNYKNMKDYHGIMWGVGSDKRLVNLDDKNQRKIWSNYDISNNSRLAEDGYYYKSPDSYRPATENSFWRNPSMYIVQSWIKTGGSLAADILGRSFLLIGSDNINEEGYLPTLPESNWLKTDYDIGAGFFDTRFNADIGDTYLEAYKKFGYSKFRDSYLELANYYSNHIYKNHYKVFNTDGEEGWLVQDYAYKAMYKPTHVSLNHHIHAANWFLKMYEIENEKSFEDIGLKMLKGVKITRDKWIKTDKNLHYSYRPDGTMGGNDYPYLTYNDLLFFQKTYSRIYGKLDDDIEILMESKKQWMDNNGVVDYLKF</sequence>
<name>A0ABT1S855_9FIRM</name>
<dbReference type="Proteomes" id="UP001524478">
    <property type="component" value="Unassembled WGS sequence"/>
</dbReference>
<accession>A0ABT1S855</accession>
<proteinExistence type="predicted"/>
<organism evidence="1 2">
    <name type="scientific">Tissierella carlieri</name>
    <dbReference type="NCBI Taxonomy" id="689904"/>
    <lineage>
        <taxon>Bacteria</taxon>
        <taxon>Bacillati</taxon>
        <taxon>Bacillota</taxon>
        <taxon>Tissierellia</taxon>
        <taxon>Tissierellales</taxon>
        <taxon>Tissierellaceae</taxon>
        <taxon>Tissierella</taxon>
    </lineage>
</organism>
<evidence type="ECO:0000313" key="2">
    <source>
        <dbReference type="Proteomes" id="UP001524478"/>
    </source>
</evidence>
<comment type="caution">
    <text evidence="1">The sequence shown here is derived from an EMBL/GenBank/DDBJ whole genome shotgun (WGS) entry which is preliminary data.</text>
</comment>